<dbReference type="InterPro" id="IPR036922">
    <property type="entry name" value="Rieske_2Fe-2S_sf"/>
</dbReference>
<dbReference type="PANTHER" id="PTHR13847">
    <property type="entry name" value="SARCOSINE DEHYDROGENASE-RELATED"/>
    <property type="match status" value="1"/>
</dbReference>
<protein>
    <submittedName>
        <fullName evidence="7">Oxidoreductase</fullName>
    </submittedName>
</protein>
<evidence type="ECO:0000256" key="4">
    <source>
        <dbReference type="ARBA" id="ARBA00023014"/>
    </source>
</evidence>
<dbReference type="Pfam" id="PF00355">
    <property type="entry name" value="Rieske"/>
    <property type="match status" value="1"/>
</dbReference>
<reference evidence="7" key="2">
    <citation type="submission" date="2020-09" db="EMBL/GenBank/DDBJ databases">
        <authorList>
            <person name="Sun Q."/>
            <person name="Zhou Y."/>
        </authorList>
    </citation>
    <scope>NUCLEOTIDE SEQUENCE</scope>
    <source>
        <strain evidence="7">CGMCC 1.15343</strain>
    </source>
</reference>
<dbReference type="AlphaFoldDB" id="A0A916UAV5"/>
<dbReference type="InterPro" id="IPR005805">
    <property type="entry name" value="Rieske_Fe-S_prot_C"/>
</dbReference>
<dbReference type="InterPro" id="IPR038010">
    <property type="entry name" value="YhfW_C"/>
</dbReference>
<dbReference type="PROSITE" id="PS51296">
    <property type="entry name" value="RIESKE"/>
    <property type="match status" value="1"/>
</dbReference>
<evidence type="ECO:0000256" key="3">
    <source>
        <dbReference type="ARBA" id="ARBA00023004"/>
    </source>
</evidence>
<evidence type="ECO:0000313" key="8">
    <source>
        <dbReference type="Proteomes" id="UP000651668"/>
    </source>
</evidence>
<dbReference type="EMBL" id="BMIL01000005">
    <property type="protein sequence ID" value="GGC64319.1"/>
    <property type="molecule type" value="Genomic_DNA"/>
</dbReference>
<dbReference type="InterPro" id="IPR017941">
    <property type="entry name" value="Rieske_2Fe-2S"/>
</dbReference>
<keyword evidence="3" id="KW-0408">Iron</keyword>
<evidence type="ECO:0000256" key="1">
    <source>
        <dbReference type="ARBA" id="ARBA00022714"/>
    </source>
</evidence>
<keyword evidence="4" id="KW-0411">Iron-sulfur</keyword>
<dbReference type="GO" id="GO:0005737">
    <property type="term" value="C:cytoplasm"/>
    <property type="evidence" value="ECO:0007669"/>
    <property type="project" value="TreeGrafter"/>
</dbReference>
<dbReference type="InterPro" id="IPR006076">
    <property type="entry name" value="FAD-dep_OxRdtase"/>
</dbReference>
<reference evidence="7" key="1">
    <citation type="journal article" date="2014" name="Int. J. Syst. Evol. Microbiol.">
        <title>Complete genome sequence of Corynebacterium casei LMG S-19264T (=DSM 44701T), isolated from a smear-ripened cheese.</title>
        <authorList>
            <consortium name="US DOE Joint Genome Institute (JGI-PGF)"/>
            <person name="Walter F."/>
            <person name="Albersmeier A."/>
            <person name="Kalinowski J."/>
            <person name="Ruckert C."/>
        </authorList>
    </citation>
    <scope>NUCLEOTIDE SEQUENCE</scope>
    <source>
        <strain evidence="7">CGMCC 1.15343</strain>
    </source>
</reference>
<dbReference type="CDD" id="cd03477">
    <property type="entry name" value="Rieske_YhfW_C"/>
    <property type="match status" value="1"/>
</dbReference>
<evidence type="ECO:0000256" key="5">
    <source>
        <dbReference type="ARBA" id="ARBA00023157"/>
    </source>
</evidence>
<feature type="domain" description="Rieske" evidence="6">
    <location>
        <begin position="425"/>
        <end position="513"/>
    </location>
</feature>
<keyword evidence="1" id="KW-0001">2Fe-2S</keyword>
<evidence type="ECO:0000259" key="6">
    <source>
        <dbReference type="PROSITE" id="PS51296"/>
    </source>
</evidence>
<gene>
    <name evidence="7" type="ORF">GCM10011387_17450</name>
</gene>
<dbReference type="Gene3D" id="3.50.50.60">
    <property type="entry name" value="FAD/NAD(P)-binding domain"/>
    <property type="match status" value="1"/>
</dbReference>
<organism evidence="7 8">
    <name type="scientific">Pedobacter quisquiliarum</name>
    <dbReference type="NCBI Taxonomy" id="1834438"/>
    <lineage>
        <taxon>Bacteria</taxon>
        <taxon>Pseudomonadati</taxon>
        <taxon>Bacteroidota</taxon>
        <taxon>Sphingobacteriia</taxon>
        <taxon>Sphingobacteriales</taxon>
        <taxon>Sphingobacteriaceae</taxon>
        <taxon>Pedobacter</taxon>
    </lineage>
</organism>
<dbReference type="SUPFAM" id="SSF50022">
    <property type="entry name" value="ISP domain"/>
    <property type="match status" value="1"/>
</dbReference>
<evidence type="ECO:0000313" key="7">
    <source>
        <dbReference type="EMBL" id="GGC64319.1"/>
    </source>
</evidence>
<evidence type="ECO:0000256" key="2">
    <source>
        <dbReference type="ARBA" id="ARBA00022723"/>
    </source>
</evidence>
<dbReference type="Pfam" id="PF01266">
    <property type="entry name" value="DAO"/>
    <property type="match status" value="1"/>
</dbReference>
<accession>A0A916UAV5</accession>
<dbReference type="Gene3D" id="2.102.10.10">
    <property type="entry name" value="Rieske [2Fe-2S] iron-sulphur domain"/>
    <property type="match status" value="1"/>
</dbReference>
<dbReference type="GO" id="GO:0051537">
    <property type="term" value="F:2 iron, 2 sulfur cluster binding"/>
    <property type="evidence" value="ECO:0007669"/>
    <property type="project" value="UniProtKB-KW"/>
</dbReference>
<dbReference type="SUPFAM" id="SSF51905">
    <property type="entry name" value="FAD/NAD(P)-binding domain"/>
    <property type="match status" value="1"/>
</dbReference>
<dbReference type="PANTHER" id="PTHR13847:SF281">
    <property type="entry name" value="FAD DEPENDENT OXIDOREDUCTASE DOMAIN-CONTAINING PROTEIN"/>
    <property type="match status" value="1"/>
</dbReference>
<comment type="caution">
    <text evidence="7">The sequence shown here is derived from an EMBL/GenBank/DDBJ whole genome shotgun (WGS) entry which is preliminary data.</text>
</comment>
<dbReference type="RefSeq" id="WP_188626498.1">
    <property type="nucleotide sequence ID" value="NZ_BMIL01000005.1"/>
</dbReference>
<keyword evidence="2" id="KW-0479">Metal-binding</keyword>
<keyword evidence="5" id="KW-1015">Disulfide bond</keyword>
<name>A0A916UAV5_9SPHI</name>
<dbReference type="GO" id="GO:0046872">
    <property type="term" value="F:metal ion binding"/>
    <property type="evidence" value="ECO:0007669"/>
    <property type="project" value="UniProtKB-KW"/>
</dbReference>
<proteinExistence type="predicted"/>
<sequence length="513" mass="56617">MNQANLNPRDSKTVSPWQLQPGLNQQQEVVYSGTIYDVVIIGGGIAGLTTALMLQEQGNQCIILEGHNLGFGTTGGTTAHINTFFDTDYHQVEQDFGADGAKTLANSAKESIAIVQSLIEKYQIECDFALKDGVIYSETEQETKSLLKLLEASRRAGVEAVEVRENGIPVPFEFAVNFNDQAEFHPMKYCIGLAKAFQSLGGTIVENAFVRKTTSEEDLQIAHTDRFEIKGKNLVYATHMPPGLTVFDVECFPYRSYVIGVKLKNGDYPKNMAYDMKDPYHYIRTHNIAGQPYLILGGEDHKTAHENPEAAFEALEAYARQYYYVESVDYRWSAQYYVPADGLPFIGKMPGSNDHTFVATGFSGNGMILGTITGKVLRDAILGQANEYLELFSPSRLKPVAGFKDFVAEKVDVGYHFIADRFNTADMESFAELAPDSGEVVNFKGQKIAVYKDPQGQITALSPTCTHAGCIVKFNAVEKSWDCPCHGGRYDLKGQVITGPPVLNLKQINNPGE</sequence>
<dbReference type="Gene3D" id="3.30.9.10">
    <property type="entry name" value="D-Amino Acid Oxidase, subunit A, domain 2"/>
    <property type="match status" value="1"/>
</dbReference>
<dbReference type="Proteomes" id="UP000651668">
    <property type="component" value="Unassembled WGS sequence"/>
</dbReference>
<dbReference type="PRINTS" id="PR00162">
    <property type="entry name" value="RIESKE"/>
</dbReference>
<keyword evidence="8" id="KW-1185">Reference proteome</keyword>
<dbReference type="GO" id="GO:0016020">
    <property type="term" value="C:membrane"/>
    <property type="evidence" value="ECO:0007669"/>
    <property type="project" value="InterPro"/>
</dbReference>
<dbReference type="InterPro" id="IPR036188">
    <property type="entry name" value="FAD/NAD-bd_sf"/>
</dbReference>